<keyword evidence="3" id="KW-1185">Reference proteome</keyword>
<evidence type="ECO:0000256" key="1">
    <source>
        <dbReference type="SAM" id="MobiDB-lite"/>
    </source>
</evidence>
<protein>
    <submittedName>
        <fullName evidence="2">Uncharacterized protein</fullName>
    </submittedName>
</protein>
<reference evidence="2" key="1">
    <citation type="submission" date="2020-08" db="EMBL/GenBank/DDBJ databases">
        <title>Multicomponent nature underlies the extraordinary mechanical properties of spider dragline silk.</title>
        <authorList>
            <person name="Kono N."/>
            <person name="Nakamura H."/>
            <person name="Mori M."/>
            <person name="Yoshida Y."/>
            <person name="Ohtoshi R."/>
            <person name="Malay A.D."/>
            <person name="Moran D.A.P."/>
            <person name="Tomita M."/>
            <person name="Numata K."/>
            <person name="Arakawa K."/>
        </authorList>
    </citation>
    <scope>NUCLEOTIDE SEQUENCE</scope>
</reference>
<evidence type="ECO:0000313" key="3">
    <source>
        <dbReference type="Proteomes" id="UP000886998"/>
    </source>
</evidence>
<dbReference type="AlphaFoldDB" id="A0A8X6XG35"/>
<organism evidence="2 3">
    <name type="scientific">Trichonephila inaurata madagascariensis</name>
    <dbReference type="NCBI Taxonomy" id="2747483"/>
    <lineage>
        <taxon>Eukaryota</taxon>
        <taxon>Metazoa</taxon>
        <taxon>Ecdysozoa</taxon>
        <taxon>Arthropoda</taxon>
        <taxon>Chelicerata</taxon>
        <taxon>Arachnida</taxon>
        <taxon>Araneae</taxon>
        <taxon>Araneomorphae</taxon>
        <taxon>Entelegynae</taxon>
        <taxon>Araneoidea</taxon>
        <taxon>Nephilidae</taxon>
        <taxon>Trichonephila</taxon>
        <taxon>Trichonephila inaurata</taxon>
    </lineage>
</organism>
<evidence type="ECO:0000313" key="2">
    <source>
        <dbReference type="EMBL" id="GFY52970.1"/>
    </source>
</evidence>
<proteinExistence type="predicted"/>
<name>A0A8X6XG35_9ARAC</name>
<gene>
    <name evidence="2" type="ORF">TNIN_500431</name>
</gene>
<comment type="caution">
    <text evidence="2">The sequence shown here is derived from an EMBL/GenBank/DDBJ whole genome shotgun (WGS) entry which is preliminary data.</text>
</comment>
<dbReference type="Proteomes" id="UP000886998">
    <property type="component" value="Unassembled WGS sequence"/>
</dbReference>
<feature type="region of interest" description="Disordered" evidence="1">
    <location>
        <begin position="1"/>
        <end position="60"/>
    </location>
</feature>
<sequence>MSIRDAGYGGDFPRAPPPNPQRPDRRGPWGRITVKPCAAPAGVGKFSGGTPLPRGSPSPRRAFAIEGLAVGLIPNNMSENGLAAPRPPHPIHAPPRVVGAALWACPGRSPQTAIRLSLPL</sequence>
<dbReference type="EMBL" id="BMAV01008988">
    <property type="protein sequence ID" value="GFY52970.1"/>
    <property type="molecule type" value="Genomic_DNA"/>
</dbReference>
<accession>A0A8X6XG35</accession>